<dbReference type="GO" id="GO:0006508">
    <property type="term" value="P:proteolysis"/>
    <property type="evidence" value="ECO:0007669"/>
    <property type="project" value="InterPro"/>
</dbReference>
<dbReference type="GO" id="GO:0004197">
    <property type="term" value="F:cysteine-type endopeptidase activity"/>
    <property type="evidence" value="ECO:0007669"/>
    <property type="project" value="InterPro"/>
</dbReference>
<dbReference type="EMBL" id="LMTZ01000130">
    <property type="protein sequence ID" value="KST63863.1"/>
    <property type="molecule type" value="Genomic_DNA"/>
</dbReference>
<evidence type="ECO:0000313" key="5">
    <source>
        <dbReference type="Proteomes" id="UP000053372"/>
    </source>
</evidence>
<dbReference type="Gene3D" id="3.40.50.1460">
    <property type="match status" value="1"/>
</dbReference>
<dbReference type="SUPFAM" id="SSF52129">
    <property type="entry name" value="Caspase-like"/>
    <property type="match status" value="1"/>
</dbReference>
<dbReference type="PIRSF" id="PIRSF007398">
    <property type="entry name" value="Sll0148_caspase"/>
    <property type="match status" value="1"/>
</dbReference>
<dbReference type="GO" id="GO:0005737">
    <property type="term" value="C:cytoplasm"/>
    <property type="evidence" value="ECO:0007669"/>
    <property type="project" value="TreeGrafter"/>
</dbReference>
<evidence type="ECO:0000259" key="2">
    <source>
        <dbReference type="Pfam" id="PF14326"/>
    </source>
</evidence>
<feature type="domain" description="DUF4384" evidence="2">
    <location>
        <begin position="580"/>
        <end position="664"/>
    </location>
</feature>
<comment type="caution">
    <text evidence="3">The sequence shown here is derived from an EMBL/GenBank/DDBJ whole genome shotgun (WGS) entry which is preliminary data.</text>
</comment>
<dbReference type="InterPro" id="IPR029030">
    <property type="entry name" value="Caspase-like_dom_sf"/>
</dbReference>
<dbReference type="EMBL" id="LMTZ01000126">
    <property type="protein sequence ID" value="KST64198.1"/>
    <property type="molecule type" value="Genomic_DNA"/>
</dbReference>
<protein>
    <submittedName>
        <fullName evidence="3">Peptidase C14, caspase catalytic subunit p20</fullName>
    </submittedName>
</protein>
<dbReference type="Proteomes" id="UP000053372">
    <property type="component" value="Unassembled WGS sequence"/>
</dbReference>
<dbReference type="PANTHER" id="PTHR48104:SF30">
    <property type="entry name" value="METACASPASE-1"/>
    <property type="match status" value="1"/>
</dbReference>
<dbReference type="InterPro" id="IPR011600">
    <property type="entry name" value="Pept_C14_caspase"/>
</dbReference>
<evidence type="ECO:0000313" key="3">
    <source>
        <dbReference type="EMBL" id="KST63863.1"/>
    </source>
</evidence>
<sequence>MKRRNFIQFASSALATVGISQLDIMQQGDKYAKTLAKNFRRKLALLVGINQYNNGLSPLEGCVNDVRLQEQLLTYRFGFNPKDILTLTDTQATRQGILTAFEEHLIKQAKPGDIVVFHFSGHGSQVADPDKDTPDGLNSTLVPIDAGFPAGYPSQGGKVQDIMGHTLFLLMYALKTENVTFVLDSCHSGGAKRGNFAVRSRDGGKQLQVSSNELEYQRQWLKRLNLSPQEFIKLRRQNIAKGVVIASAKREQLALDASFDDFSAGAFTYLFTQYLWQQPENQSVKRILVDVSRSTNIYSDRKGYSQIPELELNVKQPNPSLYFTSFKTNYAEAVVTKVNGNQVELWLGGVDSQSLTAFEKDAIFTVADGTGRGLVKLESRQGLVGKGTLIDTSQLQTGTLLQEKIRGIPANIKLNIGLDDAFDSYTLAQAKQAFQRINRVLASPLRQQEVQYIFGVMTQARYQELEKRPIPNLPPIGSFGLFLATLDEIVPKSFGNTGETVTKAIERLTPKFKSLLAARIVKQMLGNTNTSKIKVTASMNIADTQKVISETFPVRGVSKDKNQSIPVKLSVTTENGIPKLPIGTQVAFELENKESTPLYISILVIDAAGEMAVIFPNDWSVSEGAALLAAGEKRIIPTQNDGFKLTVGKPFGMTEALIIASTDPLRNSLKVLKDIAKRGGTTRGPVAPNDDEVLDITDKLLTDLDAATRGGLNVEGIQLPAGVRGVDTDRLAAMAIAFDVVKQKMT</sequence>
<gene>
    <name evidence="3" type="ORF">BC008_15525</name>
    <name evidence="4" type="ORF">BC008_16300</name>
</gene>
<dbReference type="Pfam" id="PF00656">
    <property type="entry name" value="Peptidase_C14"/>
    <property type="match status" value="1"/>
</dbReference>
<evidence type="ECO:0000259" key="1">
    <source>
        <dbReference type="Pfam" id="PF00656"/>
    </source>
</evidence>
<organism evidence="3 5">
    <name type="scientific">Mastigocoleus testarum BC008</name>
    <dbReference type="NCBI Taxonomy" id="371196"/>
    <lineage>
        <taxon>Bacteria</taxon>
        <taxon>Bacillati</taxon>
        <taxon>Cyanobacteriota</taxon>
        <taxon>Cyanophyceae</taxon>
        <taxon>Nostocales</taxon>
        <taxon>Hapalosiphonaceae</taxon>
        <taxon>Mastigocoleus</taxon>
    </lineage>
</organism>
<keyword evidence="5" id="KW-1185">Reference proteome</keyword>
<feature type="domain" description="Peptidase C14 caspase" evidence="1">
    <location>
        <begin position="41"/>
        <end position="312"/>
    </location>
</feature>
<proteinExistence type="predicted"/>
<dbReference type="OrthoDB" id="505527at2"/>
<dbReference type="InterPro" id="IPR050452">
    <property type="entry name" value="Metacaspase"/>
</dbReference>
<dbReference type="InterPro" id="IPR011189">
    <property type="entry name" value="UCP_caspase_lke"/>
</dbReference>
<reference evidence="3 5" key="1">
    <citation type="journal article" date="2015" name="Genome Announc.">
        <title>Draft Genome of the Euendolithic (true boring) Cyanobacterium Mastigocoleus testarum strain BC008.</title>
        <authorList>
            <person name="Guida B.S."/>
            <person name="Garcia-Pichel F."/>
        </authorList>
    </citation>
    <scope>NUCLEOTIDE SEQUENCE [LARGE SCALE GENOMIC DNA]</scope>
    <source>
        <strain evidence="3 5">BC008</strain>
    </source>
</reference>
<dbReference type="InterPro" id="IPR025493">
    <property type="entry name" value="DUF4384"/>
</dbReference>
<dbReference type="RefSeq" id="WP_027845196.1">
    <property type="nucleotide sequence ID" value="NZ_LMTZ01000126.1"/>
</dbReference>
<accession>A0A0V7ZHG2</accession>
<name>A0A0V7ZHG2_9CYAN</name>
<evidence type="ECO:0000313" key="4">
    <source>
        <dbReference type="EMBL" id="KST64198.1"/>
    </source>
</evidence>
<dbReference type="Pfam" id="PF14326">
    <property type="entry name" value="DUF4384"/>
    <property type="match status" value="1"/>
</dbReference>
<dbReference type="PANTHER" id="PTHR48104">
    <property type="entry name" value="METACASPASE-4"/>
    <property type="match status" value="1"/>
</dbReference>
<dbReference type="AlphaFoldDB" id="A0A0V7ZHG2"/>